<dbReference type="ExpressionAtlas" id="M1D694">
    <property type="expression patterns" value="baseline"/>
</dbReference>
<protein>
    <submittedName>
        <fullName evidence="1">Squamosa promoter binding</fullName>
    </submittedName>
</protein>
<evidence type="ECO:0000313" key="2">
    <source>
        <dbReference type="Proteomes" id="UP000011115"/>
    </source>
</evidence>
<name>M1D694_SOLTU</name>
<sequence>MNRKGVAGDVWLDTTKGEERVHRRHRLHHLQISLIEFIYLSKKIQLTKTSIYVEKMHI</sequence>
<dbReference type="AlphaFoldDB" id="M1D694"/>
<gene>
    <name evidence="1" type="primary">LOC102605185</name>
</gene>
<dbReference type="EnsemblPlants" id="PGSC0003DMT400082790">
    <property type="protein sequence ID" value="PGSC0003DMT400082790"/>
    <property type="gene ID" value="PGSC0003DMG400032817"/>
</dbReference>
<evidence type="ECO:0000313" key="1">
    <source>
        <dbReference type="EnsemblPlants" id="PGSC0003DMT400082790"/>
    </source>
</evidence>
<accession>M1D694</accession>
<keyword evidence="2" id="KW-1185">Reference proteome</keyword>
<dbReference type="OrthoDB" id="514967at2759"/>
<reference evidence="2" key="1">
    <citation type="journal article" date="2011" name="Nature">
        <title>Genome sequence and analysis of the tuber crop potato.</title>
        <authorList>
            <consortium name="The Potato Genome Sequencing Consortium"/>
        </authorList>
    </citation>
    <scope>NUCLEOTIDE SEQUENCE [LARGE SCALE GENOMIC DNA]</scope>
    <source>
        <strain evidence="2">cv. DM1-3 516 R44</strain>
    </source>
</reference>
<reference evidence="1" key="2">
    <citation type="submission" date="2015-06" db="UniProtKB">
        <authorList>
            <consortium name="EnsemblPlants"/>
        </authorList>
    </citation>
    <scope>IDENTIFICATION</scope>
    <source>
        <strain evidence="1">DM1-3 516 R44</strain>
    </source>
</reference>
<dbReference type="HOGENOM" id="CLU_2982892_0_0_1"/>
<organism evidence="1 2">
    <name type="scientific">Solanum tuberosum</name>
    <name type="common">Potato</name>
    <dbReference type="NCBI Taxonomy" id="4113"/>
    <lineage>
        <taxon>Eukaryota</taxon>
        <taxon>Viridiplantae</taxon>
        <taxon>Streptophyta</taxon>
        <taxon>Embryophyta</taxon>
        <taxon>Tracheophyta</taxon>
        <taxon>Spermatophyta</taxon>
        <taxon>Magnoliopsida</taxon>
        <taxon>eudicotyledons</taxon>
        <taxon>Gunneridae</taxon>
        <taxon>Pentapetalae</taxon>
        <taxon>asterids</taxon>
        <taxon>lamiids</taxon>
        <taxon>Solanales</taxon>
        <taxon>Solanaceae</taxon>
        <taxon>Solanoideae</taxon>
        <taxon>Solaneae</taxon>
        <taxon>Solanum</taxon>
    </lineage>
</organism>
<dbReference type="Proteomes" id="UP000011115">
    <property type="component" value="Unassembled WGS sequence"/>
</dbReference>
<proteinExistence type="predicted"/>
<dbReference type="Gramene" id="PGSC0003DMT400082790">
    <property type="protein sequence ID" value="PGSC0003DMT400082790"/>
    <property type="gene ID" value="PGSC0003DMG400032817"/>
</dbReference>